<feature type="compositionally biased region" description="Basic residues" evidence="1">
    <location>
        <begin position="77"/>
        <end position="89"/>
    </location>
</feature>
<keyword evidence="3" id="KW-1185">Reference proteome</keyword>
<dbReference type="EMBL" id="ASPP01032627">
    <property type="protein sequence ID" value="ETO03693.1"/>
    <property type="molecule type" value="Genomic_DNA"/>
</dbReference>
<reference evidence="2 3" key="1">
    <citation type="journal article" date="2013" name="Curr. Biol.">
        <title>The Genome of the Foraminiferan Reticulomyxa filosa.</title>
        <authorList>
            <person name="Glockner G."/>
            <person name="Hulsmann N."/>
            <person name="Schleicher M."/>
            <person name="Noegel A.A."/>
            <person name="Eichinger L."/>
            <person name="Gallinger C."/>
            <person name="Pawlowski J."/>
            <person name="Sierra R."/>
            <person name="Euteneuer U."/>
            <person name="Pillet L."/>
            <person name="Moustafa A."/>
            <person name="Platzer M."/>
            <person name="Groth M."/>
            <person name="Szafranski K."/>
            <person name="Schliwa M."/>
        </authorList>
    </citation>
    <scope>NUCLEOTIDE SEQUENCE [LARGE SCALE GENOMIC DNA]</scope>
</reference>
<evidence type="ECO:0000256" key="1">
    <source>
        <dbReference type="SAM" id="MobiDB-lite"/>
    </source>
</evidence>
<gene>
    <name evidence="2" type="ORF">RFI_33709</name>
</gene>
<sequence length="138" mass="16153">MSGTAKRMDKEELRVTQKEDFENDTLAMTTYMSKAQEDYQLERRQKNNKLKLDGKSTQKIDSSNDNNSDDNNDNDKKKKKKKKKHKNKKVQQANEKINSEQHTHKKKKKSVVKQKLKSILQQIKTLLQSSSMMKILAI</sequence>
<evidence type="ECO:0000313" key="2">
    <source>
        <dbReference type="EMBL" id="ETO03693.1"/>
    </source>
</evidence>
<feature type="region of interest" description="Disordered" evidence="1">
    <location>
        <begin position="1"/>
        <end position="113"/>
    </location>
</feature>
<evidence type="ECO:0000313" key="3">
    <source>
        <dbReference type="Proteomes" id="UP000023152"/>
    </source>
</evidence>
<dbReference type="Proteomes" id="UP000023152">
    <property type="component" value="Unassembled WGS sequence"/>
</dbReference>
<accession>X6LP31</accession>
<feature type="compositionally biased region" description="Basic residues" evidence="1">
    <location>
        <begin position="103"/>
        <end position="113"/>
    </location>
</feature>
<dbReference type="AlphaFoldDB" id="X6LP31"/>
<name>X6LP31_RETFI</name>
<feature type="compositionally biased region" description="Basic and acidic residues" evidence="1">
    <location>
        <begin position="35"/>
        <end position="58"/>
    </location>
</feature>
<protein>
    <submittedName>
        <fullName evidence="2">Uncharacterized protein</fullName>
    </submittedName>
</protein>
<feature type="compositionally biased region" description="Basic and acidic residues" evidence="1">
    <location>
        <begin position="1"/>
        <end position="20"/>
    </location>
</feature>
<organism evidence="2 3">
    <name type="scientific">Reticulomyxa filosa</name>
    <dbReference type="NCBI Taxonomy" id="46433"/>
    <lineage>
        <taxon>Eukaryota</taxon>
        <taxon>Sar</taxon>
        <taxon>Rhizaria</taxon>
        <taxon>Retaria</taxon>
        <taxon>Foraminifera</taxon>
        <taxon>Monothalamids</taxon>
        <taxon>Reticulomyxidae</taxon>
        <taxon>Reticulomyxa</taxon>
    </lineage>
</organism>
<comment type="caution">
    <text evidence="2">The sequence shown here is derived from an EMBL/GenBank/DDBJ whole genome shotgun (WGS) entry which is preliminary data.</text>
</comment>
<proteinExistence type="predicted"/>